<evidence type="ECO:0000313" key="2">
    <source>
        <dbReference type="Proteomes" id="UP000249661"/>
    </source>
</evidence>
<dbReference type="EMBL" id="KZ824958">
    <property type="protein sequence ID" value="RAH69703.1"/>
    <property type="molecule type" value="Genomic_DNA"/>
</dbReference>
<keyword evidence="2" id="KW-1185">Reference proteome</keyword>
<name>A0ACD1H887_9EURO</name>
<dbReference type="Proteomes" id="UP000249661">
    <property type="component" value="Unassembled WGS sequence"/>
</dbReference>
<gene>
    <name evidence="1" type="ORF">BO66DRAFT_94532</name>
</gene>
<accession>A0ACD1H887</accession>
<protein>
    <submittedName>
        <fullName evidence="1">Uncharacterized protein</fullName>
    </submittedName>
</protein>
<proteinExistence type="predicted"/>
<reference evidence="1" key="1">
    <citation type="submission" date="2018-02" db="EMBL/GenBank/DDBJ databases">
        <title>The genomes of Aspergillus section Nigri reveals drivers in fungal speciation.</title>
        <authorList>
            <consortium name="DOE Joint Genome Institute"/>
            <person name="Vesth T.C."/>
            <person name="Nybo J."/>
            <person name="Theobald S."/>
            <person name="Brandl J."/>
            <person name="Frisvad J.C."/>
            <person name="Nielsen K.F."/>
            <person name="Lyhne E.K."/>
            <person name="Kogle M.E."/>
            <person name="Kuo A."/>
            <person name="Riley R."/>
            <person name="Clum A."/>
            <person name="Nolan M."/>
            <person name="Lipzen A."/>
            <person name="Salamov A."/>
            <person name="Henrissat B."/>
            <person name="Wiebenga A."/>
            <person name="De vries R.P."/>
            <person name="Grigoriev I.V."/>
            <person name="Mortensen U.H."/>
            <person name="Andersen M.R."/>
            <person name="Baker S.E."/>
        </authorList>
    </citation>
    <scope>NUCLEOTIDE SEQUENCE</scope>
    <source>
        <strain evidence="1">CBS 121060</strain>
    </source>
</reference>
<organism evidence="1 2">
    <name type="scientific">Aspergillus aculeatinus CBS 121060</name>
    <dbReference type="NCBI Taxonomy" id="1448322"/>
    <lineage>
        <taxon>Eukaryota</taxon>
        <taxon>Fungi</taxon>
        <taxon>Dikarya</taxon>
        <taxon>Ascomycota</taxon>
        <taxon>Pezizomycotina</taxon>
        <taxon>Eurotiomycetes</taxon>
        <taxon>Eurotiomycetidae</taxon>
        <taxon>Eurotiales</taxon>
        <taxon>Aspergillaceae</taxon>
        <taxon>Aspergillus</taxon>
        <taxon>Aspergillus subgen. Circumdati</taxon>
    </lineage>
</organism>
<sequence length="172" mass="18950">MAELIVWSQTIHLGRPPPSSSYSRRAKARSKKSISSEAGRSVETTAGKQIRIRYSIRNPADWPRASYAAASIGCPRCCYTQIRSLREEVLGLDCNCEINNLEGNKVNKGGRCSVKRDGHVTVPAAGKSLPDTHTLHPRSDVQVSISNLTESRASCQILRRDNALRCMRGLNT</sequence>
<evidence type="ECO:0000313" key="1">
    <source>
        <dbReference type="EMBL" id="RAH69703.1"/>
    </source>
</evidence>